<accession>A0AAW1R916</accession>
<organism evidence="1 2">
    <name type="scientific">[Myrmecia] bisecta</name>
    <dbReference type="NCBI Taxonomy" id="41462"/>
    <lineage>
        <taxon>Eukaryota</taxon>
        <taxon>Viridiplantae</taxon>
        <taxon>Chlorophyta</taxon>
        <taxon>core chlorophytes</taxon>
        <taxon>Trebouxiophyceae</taxon>
        <taxon>Trebouxiales</taxon>
        <taxon>Trebouxiaceae</taxon>
        <taxon>Myrmecia</taxon>
    </lineage>
</organism>
<sequence length="134" mass="15247">MHKEQTVKQHAEALRLHTWYPVTVNGVRINTISDQQLANIQLTPNSEGKCELGPDRRAAEMVIQFAYHPPTFLAQLDREPERLSALQQLAMKYQSRQRMRWSLTAGHQRDCGKGTPRAAVNLRSWITARAASSI</sequence>
<comment type="caution">
    <text evidence="1">The sequence shown here is derived from an EMBL/GenBank/DDBJ whole genome shotgun (WGS) entry which is preliminary data.</text>
</comment>
<dbReference type="Proteomes" id="UP001489004">
    <property type="component" value="Unassembled WGS sequence"/>
</dbReference>
<reference evidence="1 2" key="1">
    <citation type="journal article" date="2024" name="Nat. Commun.">
        <title>Phylogenomics reveals the evolutionary origins of lichenization in chlorophyte algae.</title>
        <authorList>
            <person name="Puginier C."/>
            <person name="Libourel C."/>
            <person name="Otte J."/>
            <person name="Skaloud P."/>
            <person name="Haon M."/>
            <person name="Grisel S."/>
            <person name="Petersen M."/>
            <person name="Berrin J.G."/>
            <person name="Delaux P.M."/>
            <person name="Dal Grande F."/>
            <person name="Keller J."/>
        </authorList>
    </citation>
    <scope>NUCLEOTIDE SEQUENCE [LARGE SCALE GENOMIC DNA]</scope>
    <source>
        <strain evidence="1 2">SAG 2043</strain>
    </source>
</reference>
<proteinExistence type="predicted"/>
<dbReference type="EMBL" id="JALJOR010000001">
    <property type="protein sequence ID" value="KAK9830020.1"/>
    <property type="molecule type" value="Genomic_DNA"/>
</dbReference>
<evidence type="ECO:0000313" key="1">
    <source>
        <dbReference type="EMBL" id="KAK9830020.1"/>
    </source>
</evidence>
<keyword evidence="2" id="KW-1185">Reference proteome</keyword>
<name>A0AAW1R916_9CHLO</name>
<gene>
    <name evidence="1" type="ORF">WJX72_009230</name>
</gene>
<dbReference type="AlphaFoldDB" id="A0AAW1R916"/>
<protein>
    <submittedName>
        <fullName evidence="1">Uncharacterized protein</fullName>
    </submittedName>
</protein>
<evidence type="ECO:0000313" key="2">
    <source>
        <dbReference type="Proteomes" id="UP001489004"/>
    </source>
</evidence>